<evidence type="ECO:0000256" key="10">
    <source>
        <dbReference type="ARBA" id="ARBA00030775"/>
    </source>
</evidence>
<keyword evidence="8 11" id="KW-0472">Membrane</keyword>
<dbReference type="Pfam" id="PF07963">
    <property type="entry name" value="N_methyl"/>
    <property type="match status" value="1"/>
</dbReference>
<evidence type="ECO:0000256" key="9">
    <source>
        <dbReference type="ARBA" id="ARBA00025772"/>
    </source>
</evidence>
<reference evidence="13 14" key="1">
    <citation type="submission" date="2015-11" db="EMBL/GenBank/DDBJ databases">
        <title>Expanding the genomic diversity of Burkholderia species for the development of highly accurate diagnostics.</title>
        <authorList>
            <person name="Sahl J."/>
            <person name="Keim P."/>
            <person name="Wagner D."/>
        </authorList>
    </citation>
    <scope>NUCLEOTIDE SEQUENCE [LARGE SCALE GENOMIC DNA]</scope>
    <source>
        <strain evidence="13 14">TSV85</strain>
    </source>
</reference>
<evidence type="ECO:0000256" key="3">
    <source>
        <dbReference type="ARBA" id="ARBA00022475"/>
    </source>
</evidence>
<evidence type="ECO:0000256" key="4">
    <source>
        <dbReference type="ARBA" id="ARBA00022481"/>
    </source>
</evidence>
<evidence type="ECO:0000256" key="7">
    <source>
        <dbReference type="ARBA" id="ARBA00022989"/>
    </source>
</evidence>
<dbReference type="Proteomes" id="UP000062788">
    <property type="component" value="Unassembled WGS sequence"/>
</dbReference>
<gene>
    <name evidence="13" type="ORF">WS67_02085</name>
</gene>
<protein>
    <recommendedName>
        <fullName evidence="2">Type II secretion system protein H</fullName>
    </recommendedName>
    <alternativeName>
        <fullName evidence="10">General secretion pathway protein H</fullName>
    </alternativeName>
</protein>
<evidence type="ECO:0000313" key="14">
    <source>
        <dbReference type="Proteomes" id="UP000062788"/>
    </source>
</evidence>
<dbReference type="InterPro" id="IPR045584">
    <property type="entry name" value="Pilin-like"/>
</dbReference>
<evidence type="ECO:0000256" key="6">
    <source>
        <dbReference type="ARBA" id="ARBA00022692"/>
    </source>
</evidence>
<evidence type="ECO:0000256" key="1">
    <source>
        <dbReference type="ARBA" id="ARBA00004377"/>
    </source>
</evidence>
<dbReference type="Gene3D" id="3.55.40.10">
    <property type="entry name" value="minor pseudopilin epsh domain"/>
    <property type="match status" value="1"/>
</dbReference>
<comment type="caution">
    <text evidence="13">The sequence shown here is derived from an EMBL/GenBank/DDBJ whole genome shotgun (WGS) entry which is preliminary data.</text>
</comment>
<dbReference type="AlphaFoldDB" id="A0A124P859"/>
<feature type="transmembrane region" description="Helical" evidence="11">
    <location>
        <begin position="12"/>
        <end position="34"/>
    </location>
</feature>
<evidence type="ECO:0000256" key="2">
    <source>
        <dbReference type="ARBA" id="ARBA00021549"/>
    </source>
</evidence>
<comment type="similarity">
    <text evidence="9">Belongs to the GSP H family.</text>
</comment>
<dbReference type="EMBL" id="LOWA01000055">
    <property type="protein sequence ID" value="KVE24352.1"/>
    <property type="molecule type" value="Genomic_DNA"/>
</dbReference>
<dbReference type="GO" id="GO:0015627">
    <property type="term" value="C:type II protein secretion system complex"/>
    <property type="evidence" value="ECO:0007669"/>
    <property type="project" value="InterPro"/>
</dbReference>
<evidence type="ECO:0000259" key="12">
    <source>
        <dbReference type="Pfam" id="PF12019"/>
    </source>
</evidence>
<dbReference type="GO" id="GO:0005886">
    <property type="term" value="C:plasma membrane"/>
    <property type="evidence" value="ECO:0007669"/>
    <property type="project" value="UniProtKB-SubCell"/>
</dbReference>
<dbReference type="GO" id="GO:0015628">
    <property type="term" value="P:protein secretion by the type II secretion system"/>
    <property type="evidence" value="ECO:0007669"/>
    <property type="project" value="InterPro"/>
</dbReference>
<dbReference type="NCBIfam" id="TIGR02532">
    <property type="entry name" value="IV_pilin_GFxxxE"/>
    <property type="match status" value="1"/>
</dbReference>
<dbReference type="InterPro" id="IPR022346">
    <property type="entry name" value="T2SS_GspH"/>
</dbReference>
<keyword evidence="14" id="KW-1185">Reference proteome</keyword>
<proteinExistence type="inferred from homology"/>
<keyword evidence="5" id="KW-0997">Cell inner membrane</keyword>
<keyword evidence="4" id="KW-0488">Methylation</keyword>
<evidence type="ECO:0000313" key="13">
    <source>
        <dbReference type="EMBL" id="KVE24352.1"/>
    </source>
</evidence>
<dbReference type="Pfam" id="PF12019">
    <property type="entry name" value="GspH"/>
    <property type="match status" value="1"/>
</dbReference>
<dbReference type="OrthoDB" id="8970652at2"/>
<accession>A0A124P859</accession>
<feature type="domain" description="General secretion pathway GspH" evidence="12">
    <location>
        <begin position="52"/>
        <end position="173"/>
    </location>
</feature>
<evidence type="ECO:0000256" key="5">
    <source>
        <dbReference type="ARBA" id="ARBA00022519"/>
    </source>
</evidence>
<evidence type="ECO:0000256" key="8">
    <source>
        <dbReference type="ARBA" id="ARBA00023136"/>
    </source>
</evidence>
<comment type="subcellular location">
    <subcellularLocation>
        <location evidence="1">Cell inner membrane</location>
        <topology evidence="1">Single-pass membrane protein</topology>
    </subcellularLocation>
</comment>
<keyword evidence="7 11" id="KW-1133">Transmembrane helix</keyword>
<organism evidence="13 14">
    <name type="scientific">Burkholderia singularis</name>
    <dbReference type="NCBI Taxonomy" id="1503053"/>
    <lineage>
        <taxon>Bacteria</taxon>
        <taxon>Pseudomonadati</taxon>
        <taxon>Pseudomonadota</taxon>
        <taxon>Betaproteobacteria</taxon>
        <taxon>Burkholderiales</taxon>
        <taxon>Burkholderiaceae</taxon>
        <taxon>Burkholderia</taxon>
        <taxon>pseudomallei group</taxon>
    </lineage>
</organism>
<dbReference type="SUPFAM" id="SSF54523">
    <property type="entry name" value="Pili subunits"/>
    <property type="match status" value="1"/>
</dbReference>
<name>A0A124P859_9BURK</name>
<dbReference type="InterPro" id="IPR012902">
    <property type="entry name" value="N_methyl_site"/>
</dbReference>
<keyword evidence="6 11" id="KW-0812">Transmembrane</keyword>
<dbReference type="RefSeq" id="WP_059520037.1">
    <property type="nucleotide sequence ID" value="NZ_LOWA01000055.1"/>
</dbReference>
<keyword evidence="3" id="KW-1003">Cell membrane</keyword>
<evidence type="ECO:0000256" key="11">
    <source>
        <dbReference type="SAM" id="Phobius"/>
    </source>
</evidence>
<sequence>MQAGSNWRVAAGFTFIELMVVLVLIALATTLTASTLSGARMRDRVEARARIFGAALAYARAEAFRLGTRVVLCRAGTAAGCIAAGRPCNDSTTDWSCGWLVVVADGARGTRVLRRFARDSQVAVMGAGGDIVFTPPAGQVIGGFRSFEFTPHDASGVWRGERWRRCLRIASGGRVRITEGGCGAPA</sequence>